<proteinExistence type="predicted"/>
<dbReference type="AlphaFoldDB" id="A0A196SM91"/>
<organism evidence="2 3">
    <name type="scientific">Blastocystis sp. subtype 1 (strain ATCC 50177 / NandII)</name>
    <dbReference type="NCBI Taxonomy" id="478820"/>
    <lineage>
        <taxon>Eukaryota</taxon>
        <taxon>Sar</taxon>
        <taxon>Stramenopiles</taxon>
        <taxon>Bigyra</taxon>
        <taxon>Opalozoa</taxon>
        <taxon>Opalinata</taxon>
        <taxon>Blastocystidae</taxon>
        <taxon>Blastocystis</taxon>
    </lineage>
</organism>
<gene>
    <name evidence="2" type="ORF">AV274_0859</name>
</gene>
<keyword evidence="1" id="KW-0732">Signal</keyword>
<accession>A0A196SM91</accession>
<feature type="chain" id="PRO_5008274717" evidence="1">
    <location>
        <begin position="19"/>
        <end position="832"/>
    </location>
</feature>
<reference evidence="2 3" key="1">
    <citation type="submission" date="2016-05" db="EMBL/GenBank/DDBJ databases">
        <title>Nuclear genome of Blastocystis sp. subtype 1 NandII.</title>
        <authorList>
            <person name="Gentekaki E."/>
            <person name="Curtis B."/>
            <person name="Stairs C."/>
            <person name="Eme L."/>
            <person name="Herman E."/>
            <person name="Klimes V."/>
            <person name="Arias M.C."/>
            <person name="Elias M."/>
            <person name="Hilliou F."/>
            <person name="Klute M."/>
            <person name="Malik S.-B."/>
            <person name="Pightling A."/>
            <person name="Rachubinski R."/>
            <person name="Salas D."/>
            <person name="Schlacht A."/>
            <person name="Suga H."/>
            <person name="Archibald J."/>
            <person name="Ball S.G."/>
            <person name="Clark G."/>
            <person name="Dacks J."/>
            <person name="Van Der Giezen M."/>
            <person name="Tsaousis A."/>
            <person name="Roger A."/>
        </authorList>
    </citation>
    <scope>NUCLEOTIDE SEQUENCE [LARGE SCALE GENOMIC DNA]</scope>
    <source>
        <strain evidence="3">ATCC 50177 / NandII</strain>
    </source>
</reference>
<evidence type="ECO:0000313" key="2">
    <source>
        <dbReference type="EMBL" id="OAO17396.1"/>
    </source>
</evidence>
<evidence type="ECO:0000256" key="1">
    <source>
        <dbReference type="SAM" id="SignalP"/>
    </source>
</evidence>
<dbReference type="EMBL" id="LXWW01000032">
    <property type="protein sequence ID" value="OAO17396.1"/>
    <property type="molecule type" value="Genomic_DNA"/>
</dbReference>
<name>A0A196SM91_BLAHN</name>
<dbReference type="Proteomes" id="UP000078348">
    <property type="component" value="Unassembled WGS sequence"/>
</dbReference>
<sequence length="832" mass="92462">MKLFCCIAALFLLSCIHASVVDGTIVVKDNMGTILSSYSAQKYDDTVQLYCSVVENADVEWSMTPKVSGIYIGASGTLTITAGSIVPKTTFTITAATAKSNTTLEFDIEVHGCQYGNFLKLDGLRNAQVLLYRNTELVFNDTIFTKCLCLPTDTYRYVISSGMGPDSYLSIGDDTGVHFSGAFFPSSFTREGTFSNDLSAKPVLSFPSTISVMAGYEKRLILPSQGPIDRVTIEPELPFNFDDFSISVKMEIEGITNYTITAYHGNDSTQTVFSVYCGSCPEGSSLITTALLFTDFYYLPDIETPYVYNSKQSFCINTEAFALHVRVSSGSMVITVALEEDGRLFYDNNFVFDGADRLLRLAVRRQKPVTFASQLAYSLSAPDDEWARPDFDDGAWPRSAEGGWGAGASAWFRAPFTMDMGFSFCRVLLRGAGVATVFVNGNAFSSATLTEAGAVIVIPSSFLAEHNVIAVALAQDASTAIRFGLALMLTNSPRLRMNEGTASAIQDHPDPEFPPKNAFDDMAGSWKADTVPAELIFTFNNGTQQVVNEMLIARDLIVRPYAMDIVGVNGAERVKLASFNRGSLASQFTYLQFANTRAFNAYHFIFTASNLKEPIKVFNILLLNRPIYICPKKYGFKGVTDGTTLTKRCPLGYTGRKQFTCVHEKDNTFWTESREQCYPTNPAKNYEYLDWTFTVYTATRDVWQADRMTEMLEEETYMRGRDISYLYVDYAVNGEMTVLTVFSRCVLKRGLGAVIKRDFKEIEPRFSQLVSMWMGAECTANIESMRVRHYVNWATTITVATVCVVVITKRRDVKHLQKEINSNTDPNASLLV</sequence>
<feature type="signal peptide" evidence="1">
    <location>
        <begin position="1"/>
        <end position="18"/>
    </location>
</feature>
<evidence type="ECO:0000313" key="3">
    <source>
        <dbReference type="Proteomes" id="UP000078348"/>
    </source>
</evidence>
<protein>
    <submittedName>
        <fullName evidence="2">Uncharacterized protein</fullName>
    </submittedName>
</protein>
<comment type="caution">
    <text evidence="2">The sequence shown here is derived from an EMBL/GenBank/DDBJ whole genome shotgun (WGS) entry which is preliminary data.</text>
</comment>
<dbReference type="PROSITE" id="PS51257">
    <property type="entry name" value="PROKAR_LIPOPROTEIN"/>
    <property type="match status" value="1"/>
</dbReference>
<keyword evidence="3" id="KW-1185">Reference proteome</keyword>